<comment type="caution">
    <text evidence="1">The sequence shown here is derived from an EMBL/GenBank/DDBJ whole genome shotgun (WGS) entry which is preliminary data.</text>
</comment>
<gene>
    <name evidence="1" type="ORF">A2310_04035</name>
</gene>
<proteinExistence type="predicted"/>
<evidence type="ECO:0000313" key="2">
    <source>
        <dbReference type="Proteomes" id="UP000178417"/>
    </source>
</evidence>
<feature type="non-terminal residue" evidence="1">
    <location>
        <position position="99"/>
    </location>
</feature>
<sequence>MEKNRKDITLYKLKFEVISKLDFSVSTTYVYWKVITTVKHPTLKSQEKSVKLTISDPDEIRLSKRDHMVFLFYRKIKKRYLCVVVKQLNERGFIVTQNP</sequence>
<accession>A0A1F4SHI1</accession>
<evidence type="ECO:0000313" key="1">
    <source>
        <dbReference type="EMBL" id="OGC19881.1"/>
    </source>
</evidence>
<reference evidence="1 2" key="1">
    <citation type="journal article" date="2016" name="Nat. Commun.">
        <title>Thousands of microbial genomes shed light on interconnected biogeochemical processes in an aquifer system.</title>
        <authorList>
            <person name="Anantharaman K."/>
            <person name="Brown C.T."/>
            <person name="Hug L.A."/>
            <person name="Sharon I."/>
            <person name="Castelle C.J."/>
            <person name="Probst A.J."/>
            <person name="Thomas B.C."/>
            <person name="Singh A."/>
            <person name="Wilkins M.J."/>
            <person name="Karaoz U."/>
            <person name="Brodie E.L."/>
            <person name="Williams K.H."/>
            <person name="Hubbard S.S."/>
            <person name="Banfield J.F."/>
        </authorList>
    </citation>
    <scope>NUCLEOTIDE SEQUENCE [LARGE SCALE GENOMIC DNA]</scope>
</reference>
<organism evidence="1 2">
    <name type="scientific">candidate division WOR-1 bacterium RIFOXYB2_FULL_37_13</name>
    <dbReference type="NCBI Taxonomy" id="1802579"/>
    <lineage>
        <taxon>Bacteria</taxon>
        <taxon>Bacillati</taxon>
        <taxon>Saganbacteria</taxon>
    </lineage>
</organism>
<dbReference type="EMBL" id="MEUB01000057">
    <property type="protein sequence ID" value="OGC19881.1"/>
    <property type="molecule type" value="Genomic_DNA"/>
</dbReference>
<dbReference type="AlphaFoldDB" id="A0A1F4SHI1"/>
<protein>
    <submittedName>
        <fullName evidence="1">Uncharacterized protein</fullName>
    </submittedName>
</protein>
<dbReference type="Proteomes" id="UP000178417">
    <property type="component" value="Unassembled WGS sequence"/>
</dbReference>
<name>A0A1F4SHI1_UNCSA</name>